<name>A0ABP0F0V9_CLALP</name>
<dbReference type="PANTHER" id="PTHR21207">
    <property type="entry name" value="PARKIN COREGULATED GENE PROTEIN PARK2 COREGULATED"/>
    <property type="match status" value="1"/>
</dbReference>
<protein>
    <submittedName>
        <fullName evidence="1">Uncharacterized protein</fullName>
    </submittedName>
</protein>
<dbReference type="Pfam" id="PF10274">
    <property type="entry name" value="ParcG"/>
    <property type="match status" value="1"/>
</dbReference>
<keyword evidence="2" id="KW-1185">Reference proteome</keyword>
<reference evidence="1 2" key="1">
    <citation type="submission" date="2024-02" db="EMBL/GenBank/DDBJ databases">
        <authorList>
            <person name="Daric V."/>
            <person name="Darras S."/>
        </authorList>
    </citation>
    <scope>NUCLEOTIDE SEQUENCE [LARGE SCALE GENOMIC DNA]</scope>
</reference>
<dbReference type="EMBL" id="CAWYQH010000001">
    <property type="protein sequence ID" value="CAK8672075.1"/>
    <property type="molecule type" value="Genomic_DNA"/>
</dbReference>
<organism evidence="1 2">
    <name type="scientific">Clavelina lepadiformis</name>
    <name type="common">Light-bulb sea squirt</name>
    <name type="synonym">Ascidia lepadiformis</name>
    <dbReference type="NCBI Taxonomy" id="159417"/>
    <lineage>
        <taxon>Eukaryota</taxon>
        <taxon>Metazoa</taxon>
        <taxon>Chordata</taxon>
        <taxon>Tunicata</taxon>
        <taxon>Ascidiacea</taxon>
        <taxon>Aplousobranchia</taxon>
        <taxon>Clavelinidae</taxon>
        <taxon>Clavelina</taxon>
    </lineage>
</organism>
<sequence length="654" mass="72473">MSTAACQSHKAQGFTLKANMKNSKVIGPPTAGAFLERPAKPTAFRKFYERGDFPIALEHDTKGNRIAWKVEIEKLDYHHYLPLFFDGLCEVVHPYEFFARQGVHDMLEHGGSKILPVIPQLIIPIKNALNMRNKTVICTTLKVLQHLVISGEMVGEALVPYYRQILPILNIFKNKNRNSGDGIDYSQQKRENIGDLIQETLEAFERHGGEDAFINIKYMVPTYESYVSDGQNWFVFNFYNLKISDAKDFCSRINAKVLSIQSPSKCTLVQSAIHFFLNTTYKAQTSFWLVRDEEADEDGGCLAVDDIDSSDDFCLRGLMTTPCECNRITICESKNKLQIIYAIPLQNVTTSTTAAFISSNPTVIATTAAKTTDVFSVRHLTTSHSASLSTTLSAGTTGTTRSSKTKSIITTTELPSTAQTSTTQDASKSIKISTTTPSTPFITTTVADISEVELSELQRVGFEVLNQQNISQNDVEELTEVIKKVTANSSNLCDVNNVDMVVDLLQNVSSVTTNVTVSAFTNILVITNNIHDAEASIRLVSQKSKSRLTRAIEMFTNGVELPDNESSLEIVTQALAVGIQKVLPSDDVVFFDASHLASRTNQGSASFKLPLSTRNANSSIRVSYILYEDDVYFSSPFHAEKVRTRPKQKYGFAI</sequence>
<comment type="caution">
    <text evidence="1">The sequence shown here is derived from an EMBL/GenBank/DDBJ whole genome shotgun (WGS) entry which is preliminary data.</text>
</comment>
<proteinExistence type="predicted"/>
<gene>
    <name evidence="1" type="ORF">CVLEPA_LOCUS1072</name>
</gene>
<dbReference type="InterPro" id="IPR016187">
    <property type="entry name" value="CTDL_fold"/>
</dbReference>
<dbReference type="SUPFAM" id="SSF56436">
    <property type="entry name" value="C-type lectin-like"/>
    <property type="match status" value="1"/>
</dbReference>
<evidence type="ECO:0000313" key="2">
    <source>
        <dbReference type="Proteomes" id="UP001642483"/>
    </source>
</evidence>
<evidence type="ECO:0000313" key="1">
    <source>
        <dbReference type="EMBL" id="CAK8672075.1"/>
    </source>
</evidence>
<accession>A0ABP0F0V9</accession>
<dbReference type="InterPro" id="IPR019399">
    <property type="entry name" value="Parkin_co-regulated_protein"/>
</dbReference>
<dbReference type="Proteomes" id="UP001642483">
    <property type="component" value="Unassembled WGS sequence"/>
</dbReference>
<dbReference type="PANTHER" id="PTHR21207:SF2">
    <property type="entry name" value="PARKIN COREGULATED GENE PROTEIN"/>
    <property type="match status" value="1"/>
</dbReference>